<sequence>MLLAALALSAALHPAGLHPPRHPVRAPAPSMVAIGRGAPHGQLRLRSLWRKPARPASISPLSLSRAPPSVPLHAPSLTPRRATRTIKVTTASIPVGVADSLAESISLLLERLDAPRWVRLLNFAHLSSMGIAAHHACGLLGRLGRSRLLRAGSLRATLLCISALAMSLNFLGLVLDNGVLAAGRSLQASDHPLLADGRGTRLVKRLTKWRAGAHGVCVSLLPLPIMSIARANGLVDDRSLLPWMGAAAAGASLALLQWAAYDTSALTEVQDRAAAARGRGVHSFTTGKVFEMVFPAVMAMLLMLAVGVLSVSRGHLASGGLCMAGALSSLVASSFRVQALDNYGEIVAYVLLTGALVVAEQGLLAAHLLR</sequence>
<name>A0AB34J7P4_PRYPA</name>
<reference evidence="3 4" key="1">
    <citation type="journal article" date="2024" name="Science">
        <title>Giant polyketide synthase enzymes in the biosynthesis of giant marine polyether toxins.</title>
        <authorList>
            <person name="Fallon T.R."/>
            <person name="Shende V.V."/>
            <person name="Wierzbicki I.H."/>
            <person name="Pendleton A.L."/>
            <person name="Watervoot N.F."/>
            <person name="Auber R.P."/>
            <person name="Gonzalez D.J."/>
            <person name="Wisecaver J.H."/>
            <person name="Moore B.S."/>
        </authorList>
    </citation>
    <scope>NUCLEOTIDE SEQUENCE [LARGE SCALE GENOMIC DNA]</scope>
    <source>
        <strain evidence="3 4">12B1</strain>
    </source>
</reference>
<dbReference type="EMBL" id="JBGBPQ010000013">
    <property type="protein sequence ID" value="KAL1512347.1"/>
    <property type="molecule type" value="Genomic_DNA"/>
</dbReference>
<feature type="signal peptide" evidence="2">
    <location>
        <begin position="1"/>
        <end position="17"/>
    </location>
</feature>
<keyword evidence="2" id="KW-0732">Signal</keyword>
<gene>
    <name evidence="3" type="ORF">AB1Y20_005607</name>
</gene>
<accession>A0AB34J7P4</accession>
<evidence type="ECO:0000256" key="1">
    <source>
        <dbReference type="SAM" id="Phobius"/>
    </source>
</evidence>
<evidence type="ECO:0000256" key="2">
    <source>
        <dbReference type="SAM" id="SignalP"/>
    </source>
</evidence>
<feature type="chain" id="PRO_5044225273" evidence="2">
    <location>
        <begin position="18"/>
        <end position="370"/>
    </location>
</feature>
<feature type="transmembrane region" description="Helical" evidence="1">
    <location>
        <begin position="347"/>
        <end position="369"/>
    </location>
</feature>
<evidence type="ECO:0000313" key="4">
    <source>
        <dbReference type="Proteomes" id="UP001515480"/>
    </source>
</evidence>
<feature type="transmembrane region" description="Helical" evidence="1">
    <location>
        <begin position="156"/>
        <end position="175"/>
    </location>
</feature>
<organism evidence="3 4">
    <name type="scientific">Prymnesium parvum</name>
    <name type="common">Toxic golden alga</name>
    <dbReference type="NCBI Taxonomy" id="97485"/>
    <lineage>
        <taxon>Eukaryota</taxon>
        <taxon>Haptista</taxon>
        <taxon>Haptophyta</taxon>
        <taxon>Prymnesiophyceae</taxon>
        <taxon>Prymnesiales</taxon>
        <taxon>Prymnesiaceae</taxon>
        <taxon>Prymnesium</taxon>
    </lineage>
</organism>
<dbReference type="AlphaFoldDB" id="A0AB34J7P4"/>
<keyword evidence="1" id="KW-0812">Transmembrane</keyword>
<dbReference type="Proteomes" id="UP001515480">
    <property type="component" value="Unassembled WGS sequence"/>
</dbReference>
<feature type="transmembrane region" description="Helical" evidence="1">
    <location>
        <begin position="241"/>
        <end position="261"/>
    </location>
</feature>
<proteinExistence type="predicted"/>
<keyword evidence="1" id="KW-1133">Transmembrane helix</keyword>
<feature type="transmembrane region" description="Helical" evidence="1">
    <location>
        <begin position="316"/>
        <end position="335"/>
    </location>
</feature>
<protein>
    <submittedName>
        <fullName evidence="3">Uncharacterized protein</fullName>
    </submittedName>
</protein>
<keyword evidence="1" id="KW-0472">Membrane</keyword>
<keyword evidence="4" id="KW-1185">Reference proteome</keyword>
<feature type="transmembrane region" description="Helical" evidence="1">
    <location>
        <begin position="292"/>
        <end position="309"/>
    </location>
</feature>
<evidence type="ECO:0000313" key="3">
    <source>
        <dbReference type="EMBL" id="KAL1512347.1"/>
    </source>
</evidence>
<comment type="caution">
    <text evidence="3">The sequence shown here is derived from an EMBL/GenBank/DDBJ whole genome shotgun (WGS) entry which is preliminary data.</text>
</comment>